<dbReference type="AlphaFoldDB" id="A0AAV1YVQ3"/>
<feature type="region of interest" description="Disordered" evidence="1">
    <location>
        <begin position="1"/>
        <end position="24"/>
    </location>
</feature>
<evidence type="ECO:0000313" key="3">
    <source>
        <dbReference type="EMBL" id="CAL1262993.1"/>
    </source>
</evidence>
<keyword evidence="2" id="KW-0812">Transmembrane</keyword>
<gene>
    <name evidence="3" type="ORF">LARSCL_LOCUS1312</name>
</gene>
<evidence type="ECO:0000313" key="4">
    <source>
        <dbReference type="Proteomes" id="UP001497382"/>
    </source>
</evidence>
<feature type="compositionally biased region" description="Basic and acidic residues" evidence="1">
    <location>
        <begin position="1"/>
        <end position="15"/>
    </location>
</feature>
<protein>
    <submittedName>
        <fullName evidence="3">Uncharacterized protein</fullName>
    </submittedName>
</protein>
<sequence>MESSTDEDHCWDRKSRFPPGDKAPQMPEEFLFSIPVTVYGIVFPLRTIIGFQVFLHTICSSKRHMFFFRC</sequence>
<comment type="caution">
    <text evidence="3">The sequence shown here is derived from an EMBL/GenBank/DDBJ whole genome shotgun (WGS) entry which is preliminary data.</text>
</comment>
<evidence type="ECO:0000256" key="1">
    <source>
        <dbReference type="SAM" id="MobiDB-lite"/>
    </source>
</evidence>
<feature type="transmembrane region" description="Helical" evidence="2">
    <location>
        <begin position="30"/>
        <end position="55"/>
    </location>
</feature>
<keyword evidence="4" id="KW-1185">Reference proteome</keyword>
<keyword evidence="2" id="KW-0472">Membrane</keyword>
<keyword evidence="2" id="KW-1133">Transmembrane helix</keyword>
<dbReference type="EMBL" id="CAXIEN010000007">
    <property type="protein sequence ID" value="CAL1262993.1"/>
    <property type="molecule type" value="Genomic_DNA"/>
</dbReference>
<evidence type="ECO:0000256" key="2">
    <source>
        <dbReference type="SAM" id="Phobius"/>
    </source>
</evidence>
<reference evidence="3 4" key="1">
    <citation type="submission" date="2024-04" db="EMBL/GenBank/DDBJ databases">
        <authorList>
            <person name="Rising A."/>
            <person name="Reimegard J."/>
            <person name="Sonavane S."/>
            <person name="Akerstrom W."/>
            <person name="Nylinder S."/>
            <person name="Hedman E."/>
            <person name="Kallberg Y."/>
        </authorList>
    </citation>
    <scope>NUCLEOTIDE SEQUENCE [LARGE SCALE GENOMIC DNA]</scope>
</reference>
<proteinExistence type="predicted"/>
<name>A0AAV1YVQ3_9ARAC</name>
<organism evidence="3 4">
    <name type="scientific">Larinioides sclopetarius</name>
    <dbReference type="NCBI Taxonomy" id="280406"/>
    <lineage>
        <taxon>Eukaryota</taxon>
        <taxon>Metazoa</taxon>
        <taxon>Ecdysozoa</taxon>
        <taxon>Arthropoda</taxon>
        <taxon>Chelicerata</taxon>
        <taxon>Arachnida</taxon>
        <taxon>Araneae</taxon>
        <taxon>Araneomorphae</taxon>
        <taxon>Entelegynae</taxon>
        <taxon>Araneoidea</taxon>
        <taxon>Araneidae</taxon>
        <taxon>Larinioides</taxon>
    </lineage>
</organism>
<dbReference type="Proteomes" id="UP001497382">
    <property type="component" value="Unassembled WGS sequence"/>
</dbReference>
<accession>A0AAV1YVQ3</accession>